<reference evidence="2" key="1">
    <citation type="submission" date="2025-08" db="UniProtKB">
        <authorList>
            <consortium name="Ensembl"/>
        </authorList>
    </citation>
    <scope>IDENTIFICATION</scope>
</reference>
<dbReference type="PANTHER" id="PTHR28583:SF4">
    <property type="entry name" value="N-ACYLETHANOLAMINE-HYDROLYZING ACID AMIDASE"/>
    <property type="match status" value="1"/>
</dbReference>
<dbReference type="CDD" id="cd01903">
    <property type="entry name" value="Ntn_AC_NAAA"/>
    <property type="match status" value="1"/>
</dbReference>
<dbReference type="Pfam" id="PF15508">
    <property type="entry name" value="NAAA-beta"/>
    <property type="match status" value="1"/>
</dbReference>
<dbReference type="Proteomes" id="UP000694522">
    <property type="component" value="Unplaced"/>
</dbReference>
<keyword evidence="3" id="KW-1185">Reference proteome</keyword>
<feature type="domain" description="Acid ceramidase N-terminal" evidence="1">
    <location>
        <begin position="134"/>
        <end position="187"/>
    </location>
</feature>
<evidence type="ECO:0000313" key="3">
    <source>
        <dbReference type="Proteomes" id="UP000694522"/>
    </source>
</evidence>
<name>A0A8B9G882_9PSIT</name>
<accession>A0A8B9G882</accession>
<sequence>MGCGCLPSPPVLDCLFQTIRQTQPQGNAIQTLTAHLLLRSFRCTTLVVPRILSLVPPDLTPRGQGAAAVPRGDRRHVPAYPLGLPPVGRPAPSAAAGSGAMWRAAARGSQLWGLLALLCWAAAAPAPPSAAPLLCNVSLDSPAEERWLPVLRHFDPAFLRAAVARVIDERVPKWVHEVIRPIAAELEFLMPQPFAGEMLGLCRALGISLGDGVLLNFAYESTAFCTSIVAQDDKGNIYHGRNLDYDFVDILSKITVDVQFIKNRQIAYQGTTFLGYIGLWTGQSPHKFTVSGDERAGGRWWENAIAAFLNRNYPVSWLVRDTLSRAEDFQSAVLRLAGIPIIAEVYYIVGGVSPKEGMVITRNRRGPADLWPLNPLGGAWFRVETNYDHWTTPPPFDDRRTPAIKALNATGQHNINFDTLFKVLSVKPVLNNNTVYTTVMSAALPDKYQTWIRTDT</sequence>
<evidence type="ECO:0000313" key="2">
    <source>
        <dbReference type="Ensembl" id="ENSACOP00000019209.1"/>
    </source>
</evidence>
<proteinExistence type="predicted"/>
<organism evidence="2 3">
    <name type="scientific">Amazona collaria</name>
    <name type="common">yellow-billed parrot</name>
    <dbReference type="NCBI Taxonomy" id="241587"/>
    <lineage>
        <taxon>Eukaryota</taxon>
        <taxon>Metazoa</taxon>
        <taxon>Chordata</taxon>
        <taxon>Craniata</taxon>
        <taxon>Vertebrata</taxon>
        <taxon>Euteleostomi</taxon>
        <taxon>Archelosauria</taxon>
        <taxon>Archosauria</taxon>
        <taxon>Dinosauria</taxon>
        <taxon>Saurischia</taxon>
        <taxon>Theropoda</taxon>
        <taxon>Coelurosauria</taxon>
        <taxon>Aves</taxon>
        <taxon>Neognathae</taxon>
        <taxon>Neoaves</taxon>
        <taxon>Telluraves</taxon>
        <taxon>Australaves</taxon>
        <taxon>Psittaciformes</taxon>
        <taxon>Psittacidae</taxon>
        <taxon>Amazona</taxon>
    </lineage>
</organism>
<protein>
    <submittedName>
        <fullName evidence="2">N-acylethanolamine acid amidase</fullName>
    </submittedName>
</protein>
<dbReference type="PANTHER" id="PTHR28583">
    <property type="entry name" value="ACID AMIDASE"/>
    <property type="match status" value="1"/>
</dbReference>
<dbReference type="AlphaFoldDB" id="A0A8B9G882"/>
<reference evidence="2" key="2">
    <citation type="submission" date="2025-09" db="UniProtKB">
        <authorList>
            <consortium name="Ensembl"/>
        </authorList>
    </citation>
    <scope>IDENTIFICATION</scope>
</reference>
<dbReference type="InterPro" id="IPR029130">
    <property type="entry name" value="Acid_ceramidase_N"/>
</dbReference>
<evidence type="ECO:0000259" key="1">
    <source>
        <dbReference type="Pfam" id="PF15508"/>
    </source>
</evidence>
<dbReference type="Ensembl" id="ENSACOT00000019897.1">
    <property type="protein sequence ID" value="ENSACOP00000019209.1"/>
    <property type="gene ID" value="ENSACOG00000013227.1"/>
</dbReference>
<dbReference type="GO" id="GO:0016810">
    <property type="term" value="F:hydrolase activity, acting on carbon-nitrogen (but not peptide) bonds"/>
    <property type="evidence" value="ECO:0007669"/>
    <property type="project" value="TreeGrafter"/>
</dbReference>